<evidence type="ECO:0000256" key="2">
    <source>
        <dbReference type="SAM" id="SignalP"/>
    </source>
</evidence>
<comment type="caution">
    <text evidence="3">The sequence shown here is derived from an EMBL/GenBank/DDBJ whole genome shotgun (WGS) entry which is preliminary data.</text>
</comment>
<sequence length="146" mass="17514">MKKIILLLLLIGTFNATAQDFKNRERIKALKVAFITERLELTSTEAQQFWPIYNTFEDNTNKLRRENYENRRKTDIDNLSEQEAKVMLNDMVSVENQKSKLREKFVADLLKVMPAKKIILLKITEDEFNKRMLQEMKKRREEFKKN</sequence>
<evidence type="ECO:0000256" key="1">
    <source>
        <dbReference type="SAM" id="Coils"/>
    </source>
</evidence>
<keyword evidence="2" id="KW-0732">Signal</keyword>
<evidence type="ECO:0008006" key="5">
    <source>
        <dbReference type="Google" id="ProtNLM"/>
    </source>
</evidence>
<evidence type="ECO:0000313" key="3">
    <source>
        <dbReference type="EMBL" id="GFZ77320.1"/>
    </source>
</evidence>
<protein>
    <recommendedName>
        <fullName evidence="5">Sensor of ECF-type sigma factor</fullName>
    </recommendedName>
</protein>
<feature type="chain" id="PRO_5035228824" description="Sensor of ECF-type sigma factor" evidence="2">
    <location>
        <begin position="19"/>
        <end position="146"/>
    </location>
</feature>
<gene>
    <name evidence="3" type="ORF">GCM10011531_03360</name>
</gene>
<keyword evidence="4" id="KW-1185">Reference proteome</keyword>
<proteinExistence type="predicted"/>
<dbReference type="EMBL" id="BMIC01000001">
    <property type="protein sequence ID" value="GFZ77320.1"/>
    <property type="molecule type" value="Genomic_DNA"/>
</dbReference>
<evidence type="ECO:0000313" key="4">
    <source>
        <dbReference type="Proteomes" id="UP000598120"/>
    </source>
</evidence>
<reference evidence="3 4" key="1">
    <citation type="journal article" date="2014" name="Int. J. Syst. Evol. Microbiol.">
        <title>Complete genome sequence of Corynebacterium casei LMG S-19264T (=DSM 44701T), isolated from a smear-ripened cheese.</title>
        <authorList>
            <consortium name="US DOE Joint Genome Institute (JGI-PGF)"/>
            <person name="Walter F."/>
            <person name="Albersmeier A."/>
            <person name="Kalinowski J."/>
            <person name="Ruckert C."/>
        </authorList>
    </citation>
    <scope>NUCLEOTIDE SEQUENCE [LARGE SCALE GENOMIC DNA]</scope>
    <source>
        <strain evidence="3 4">CGMCC 1.15295</strain>
    </source>
</reference>
<feature type="signal peptide" evidence="2">
    <location>
        <begin position="1"/>
        <end position="18"/>
    </location>
</feature>
<dbReference type="Proteomes" id="UP000598120">
    <property type="component" value="Unassembled WGS sequence"/>
</dbReference>
<keyword evidence="1" id="KW-0175">Coiled coil</keyword>
<dbReference type="RefSeq" id="WP_188604604.1">
    <property type="nucleotide sequence ID" value="NZ_BMIC01000001.1"/>
</dbReference>
<dbReference type="AlphaFoldDB" id="A0A8J2TM11"/>
<accession>A0A8J2TM11</accession>
<feature type="coiled-coil region" evidence="1">
    <location>
        <begin position="65"/>
        <end position="104"/>
    </location>
</feature>
<name>A0A8J2TM11_9FLAO</name>
<organism evidence="3 4">
    <name type="scientific">Aquaticitalea lipolytica</name>
    <dbReference type="NCBI Taxonomy" id="1247562"/>
    <lineage>
        <taxon>Bacteria</taxon>
        <taxon>Pseudomonadati</taxon>
        <taxon>Bacteroidota</taxon>
        <taxon>Flavobacteriia</taxon>
        <taxon>Flavobacteriales</taxon>
        <taxon>Flavobacteriaceae</taxon>
        <taxon>Aquaticitalea</taxon>
    </lineage>
</organism>